<dbReference type="EMBL" id="CM004401">
    <property type="protein sequence ID" value="KAG8637923.1"/>
    <property type="molecule type" value="Genomic_DNA"/>
</dbReference>
<accession>A0ACB7GEJ5</accession>
<dbReference type="Proteomes" id="UP000091857">
    <property type="component" value="Chromosome 15"/>
</dbReference>
<comment type="caution">
    <text evidence="1">The sequence shown here is derived from an EMBL/GenBank/DDBJ whole genome shotgun (WGS) entry which is preliminary data.</text>
</comment>
<proteinExistence type="predicted"/>
<feature type="non-terminal residue" evidence="1">
    <location>
        <position position="312"/>
    </location>
</feature>
<gene>
    <name evidence="1" type="ORF">MANES_15G176756v8</name>
</gene>
<organism evidence="1 2">
    <name type="scientific">Manihot esculenta</name>
    <name type="common">Cassava</name>
    <name type="synonym">Jatropha manihot</name>
    <dbReference type="NCBI Taxonomy" id="3983"/>
    <lineage>
        <taxon>Eukaryota</taxon>
        <taxon>Viridiplantae</taxon>
        <taxon>Streptophyta</taxon>
        <taxon>Embryophyta</taxon>
        <taxon>Tracheophyta</taxon>
        <taxon>Spermatophyta</taxon>
        <taxon>Magnoliopsida</taxon>
        <taxon>eudicotyledons</taxon>
        <taxon>Gunneridae</taxon>
        <taxon>Pentapetalae</taxon>
        <taxon>rosids</taxon>
        <taxon>fabids</taxon>
        <taxon>Malpighiales</taxon>
        <taxon>Euphorbiaceae</taxon>
        <taxon>Crotonoideae</taxon>
        <taxon>Manihoteae</taxon>
        <taxon>Manihot</taxon>
    </lineage>
</organism>
<sequence length="312" mass="36583">MEQLSTHNKMLENQIAQQINSSSKAQGKLPSQLKKSRECKAVHLRSEKLLGMRVRRKMRLKKEKTKIREKKYIEREKCERKDDSKEEKKDELSEKKERVSEKQEIEKEQEVEKEEKAKYMQFDKFLEILKKLYVNIPFIDALSQIPSYAKFLNDILFKKRRLEEYETMVLTEECNVLLQNKLPLKLNDSRRKALCDLGASISLLPVFIFEKLKINNLKPTTISLQLADKSIKYPIGILGNVPLKVNKFFIRVDFVVLKMEDVNIPIILRRPFLITTRAIIDVKNGRLKLKVGEEEVEFNFSEPKAPKTLATT</sequence>
<evidence type="ECO:0000313" key="1">
    <source>
        <dbReference type="EMBL" id="KAG8637923.1"/>
    </source>
</evidence>
<reference evidence="2" key="1">
    <citation type="journal article" date="2016" name="Nat. Biotechnol.">
        <title>Sequencing wild and cultivated cassava and related species reveals extensive interspecific hybridization and genetic diversity.</title>
        <authorList>
            <person name="Bredeson J.V."/>
            <person name="Lyons J.B."/>
            <person name="Prochnik S.E."/>
            <person name="Wu G.A."/>
            <person name="Ha C.M."/>
            <person name="Edsinger-Gonzales E."/>
            <person name="Grimwood J."/>
            <person name="Schmutz J."/>
            <person name="Rabbi I.Y."/>
            <person name="Egesi C."/>
            <person name="Nauluvula P."/>
            <person name="Lebot V."/>
            <person name="Ndunguru J."/>
            <person name="Mkamilo G."/>
            <person name="Bart R.S."/>
            <person name="Setter T.L."/>
            <person name="Gleadow R.M."/>
            <person name="Kulakow P."/>
            <person name="Ferguson M.E."/>
            <person name="Rounsley S."/>
            <person name="Rokhsar D.S."/>
        </authorList>
    </citation>
    <scope>NUCLEOTIDE SEQUENCE [LARGE SCALE GENOMIC DNA]</scope>
    <source>
        <strain evidence="2">cv. AM560-2</strain>
    </source>
</reference>
<evidence type="ECO:0000313" key="2">
    <source>
        <dbReference type="Proteomes" id="UP000091857"/>
    </source>
</evidence>
<name>A0ACB7GEJ5_MANES</name>
<protein>
    <submittedName>
        <fullName evidence="1">Uncharacterized protein</fullName>
    </submittedName>
</protein>
<keyword evidence="2" id="KW-1185">Reference proteome</keyword>